<proteinExistence type="predicted"/>
<feature type="domain" description="START-like" evidence="1">
    <location>
        <begin position="3"/>
        <end position="120"/>
    </location>
</feature>
<comment type="caution">
    <text evidence="2">The sequence shown here is derived from an EMBL/GenBank/DDBJ whole genome shotgun (WGS) entry which is preliminary data.</text>
</comment>
<dbReference type="RefSeq" id="WP_222581388.1">
    <property type="nucleotide sequence ID" value="NZ_JAHVHU010000018.1"/>
</dbReference>
<evidence type="ECO:0000313" key="3">
    <source>
        <dbReference type="Proteomes" id="UP000753961"/>
    </source>
</evidence>
<organism evidence="2 3">
    <name type="scientific">Membranihabitans marinus</name>
    <dbReference type="NCBI Taxonomy" id="1227546"/>
    <lineage>
        <taxon>Bacteria</taxon>
        <taxon>Pseudomonadati</taxon>
        <taxon>Bacteroidota</taxon>
        <taxon>Saprospiria</taxon>
        <taxon>Saprospirales</taxon>
        <taxon>Saprospiraceae</taxon>
        <taxon>Membranihabitans</taxon>
    </lineage>
</organism>
<protein>
    <submittedName>
        <fullName evidence="2">Activator of HSP90 ATPase 1 family protein</fullName>
    </submittedName>
</protein>
<gene>
    <name evidence="2" type="ORF">KUV50_16980</name>
</gene>
<accession>A0A953HZZ8</accession>
<dbReference type="AlphaFoldDB" id="A0A953HZZ8"/>
<name>A0A953HZZ8_9BACT</name>
<dbReference type="SUPFAM" id="SSF55961">
    <property type="entry name" value="Bet v1-like"/>
    <property type="match status" value="1"/>
</dbReference>
<evidence type="ECO:0000259" key="1">
    <source>
        <dbReference type="Pfam" id="PF19569"/>
    </source>
</evidence>
<dbReference type="InterPro" id="IPR023393">
    <property type="entry name" value="START-like_dom_sf"/>
</dbReference>
<reference evidence="2" key="1">
    <citation type="submission" date="2021-06" db="EMBL/GenBank/DDBJ databases">
        <title>44 bacteria genomes isolated from Dapeng, Shenzhen.</title>
        <authorList>
            <person name="Zheng W."/>
            <person name="Yu S."/>
            <person name="Huang Y."/>
        </authorList>
    </citation>
    <scope>NUCLEOTIDE SEQUENCE</scope>
    <source>
        <strain evidence="2">DP5N28-2</strain>
    </source>
</reference>
<dbReference type="Proteomes" id="UP000753961">
    <property type="component" value="Unassembled WGS sequence"/>
</dbReference>
<keyword evidence="3" id="KW-1185">Reference proteome</keyword>
<evidence type="ECO:0000313" key="2">
    <source>
        <dbReference type="EMBL" id="MBY5959851.1"/>
    </source>
</evidence>
<dbReference type="EMBL" id="JAHVHU010000018">
    <property type="protein sequence ID" value="MBY5959851.1"/>
    <property type="molecule type" value="Genomic_DNA"/>
</dbReference>
<dbReference type="Pfam" id="PF19569">
    <property type="entry name" value="START_2"/>
    <property type="match status" value="1"/>
</dbReference>
<dbReference type="InterPro" id="IPR045736">
    <property type="entry name" value="START_2"/>
</dbReference>
<sequence>MQRVSFDIEFLFKASPTILYKFLTTPSCLVRWFCESVDITGDTYTFEWNGFEETAFMIDDIEEERVRFQWEEYPEEFFEFKIGTSPVTNETILTITDHCDDDEVEEQKDLWDSQIEKLRRETGG</sequence>
<dbReference type="Gene3D" id="3.30.530.20">
    <property type="match status" value="1"/>
</dbReference>